<dbReference type="OrthoDB" id="4173964at2759"/>
<reference evidence="2 3" key="1">
    <citation type="submission" date="2017-10" db="EMBL/GenBank/DDBJ databases">
        <title>Comparative genomics in systemic dimorphic fungi from Ajellomycetaceae.</title>
        <authorList>
            <person name="Munoz J.F."/>
            <person name="Mcewen J.G."/>
            <person name="Clay O.K."/>
            <person name="Cuomo C.A."/>
        </authorList>
    </citation>
    <scope>NUCLEOTIDE SEQUENCE [LARGE SCALE GENOMIC DNA]</scope>
    <source>
        <strain evidence="2 3">UAMH5409</strain>
    </source>
</reference>
<evidence type="ECO:0000259" key="1">
    <source>
        <dbReference type="PROSITE" id="PS50181"/>
    </source>
</evidence>
<evidence type="ECO:0000313" key="3">
    <source>
        <dbReference type="Proteomes" id="UP000223968"/>
    </source>
</evidence>
<dbReference type="Proteomes" id="UP000223968">
    <property type="component" value="Unassembled WGS sequence"/>
</dbReference>
<dbReference type="EMBL" id="PDNB01000290">
    <property type="protein sequence ID" value="PGG96210.1"/>
    <property type="molecule type" value="Genomic_DNA"/>
</dbReference>
<organism evidence="2 3">
    <name type="scientific">Helicocarpus griseus UAMH5409</name>
    <dbReference type="NCBI Taxonomy" id="1447875"/>
    <lineage>
        <taxon>Eukaryota</taxon>
        <taxon>Fungi</taxon>
        <taxon>Dikarya</taxon>
        <taxon>Ascomycota</taxon>
        <taxon>Pezizomycotina</taxon>
        <taxon>Eurotiomycetes</taxon>
        <taxon>Eurotiomycetidae</taxon>
        <taxon>Onygenales</taxon>
        <taxon>Ajellomycetaceae</taxon>
        <taxon>Helicocarpus</taxon>
    </lineage>
</organism>
<dbReference type="AlphaFoldDB" id="A0A2B7WI86"/>
<dbReference type="Pfam" id="PF12937">
    <property type="entry name" value="F-box-like"/>
    <property type="match status" value="1"/>
</dbReference>
<gene>
    <name evidence="2" type="ORF">AJ79_09679</name>
</gene>
<accession>A0A2B7WI86</accession>
<dbReference type="CDD" id="cd09917">
    <property type="entry name" value="F-box_SF"/>
    <property type="match status" value="1"/>
</dbReference>
<evidence type="ECO:0000313" key="2">
    <source>
        <dbReference type="EMBL" id="PGG96210.1"/>
    </source>
</evidence>
<dbReference type="InterPro" id="IPR036047">
    <property type="entry name" value="F-box-like_dom_sf"/>
</dbReference>
<dbReference type="InterPro" id="IPR001810">
    <property type="entry name" value="F-box_dom"/>
</dbReference>
<dbReference type="SUPFAM" id="SSF81383">
    <property type="entry name" value="F-box domain"/>
    <property type="match status" value="1"/>
</dbReference>
<dbReference type="PROSITE" id="PS50181">
    <property type="entry name" value="FBOX"/>
    <property type="match status" value="1"/>
</dbReference>
<sequence>MSPSLSLSRVSRTFRTLVHRKKGPKETISSSPLCNLPRELLLGISTFLNSSSLCSLRLTCKLLYDLTLPQFGQKYLETVKTDLSLASLQRLDTLSKDVRLCPHVRSLCIDGTDEDVLGSGLEWERNASELVITSQESVQRWQDTLLRLGNCQSFHLHKHFTTDSPRPANILTPCDTVTIFFGIIAAIERPLRELSILFKPPNCTGANRIDMSRVDKGLLREPKFITTCSSLEALAFTFAMETDDEVDFVIELLRHAPHLQRLRIDADYGDHSTTLMSRLYSSQLTFSLRELTLETAHIGSADALNEFLASFEHSLAKVSFAAIHIDSGEWASVFRNLSKFPSLTDVSTYFLGQAGSQRIHFPAVLQDPVVDPVLRTKFSYTVKKFRQGQRTLVVSYSGPGIDIALEKLAAYATHYSLTG</sequence>
<dbReference type="SMART" id="SM00256">
    <property type="entry name" value="FBOX"/>
    <property type="match status" value="1"/>
</dbReference>
<feature type="domain" description="F-box" evidence="1">
    <location>
        <begin position="30"/>
        <end position="78"/>
    </location>
</feature>
<protein>
    <recommendedName>
        <fullName evidence="1">F-box domain-containing protein</fullName>
    </recommendedName>
</protein>
<proteinExistence type="predicted"/>
<comment type="caution">
    <text evidence="2">The sequence shown here is derived from an EMBL/GenBank/DDBJ whole genome shotgun (WGS) entry which is preliminary data.</text>
</comment>
<dbReference type="SUPFAM" id="SSF52047">
    <property type="entry name" value="RNI-like"/>
    <property type="match status" value="1"/>
</dbReference>
<name>A0A2B7WI86_9EURO</name>
<keyword evidence="3" id="KW-1185">Reference proteome</keyword>